<dbReference type="STRING" id="1072256.CUTER_06130"/>
<evidence type="ECO:0000313" key="12">
    <source>
        <dbReference type="Proteomes" id="UP000035548"/>
    </source>
</evidence>
<evidence type="ECO:0000256" key="6">
    <source>
        <dbReference type="ARBA" id="ARBA00023004"/>
    </source>
</evidence>
<dbReference type="KEGG" id="cut:CUTER_06130"/>
<dbReference type="PROSITE" id="PS00211">
    <property type="entry name" value="ABC_TRANSPORTER_1"/>
    <property type="match status" value="1"/>
</dbReference>
<evidence type="ECO:0000256" key="3">
    <source>
        <dbReference type="ARBA" id="ARBA00022496"/>
    </source>
</evidence>
<dbReference type="Gene3D" id="3.40.50.300">
    <property type="entry name" value="P-loop containing nucleotide triphosphate hydrolases"/>
    <property type="match status" value="1"/>
</dbReference>
<dbReference type="EC" id="7.6.2.9" evidence="9"/>
<dbReference type="Pfam" id="PF08402">
    <property type="entry name" value="TOBE_2"/>
    <property type="match status" value="1"/>
</dbReference>
<name>A0A0G3HJE1_9CORY</name>
<organism evidence="11 12">
    <name type="scientific">Corynebacterium uterequi</name>
    <dbReference type="NCBI Taxonomy" id="1072256"/>
    <lineage>
        <taxon>Bacteria</taxon>
        <taxon>Bacillati</taxon>
        <taxon>Actinomycetota</taxon>
        <taxon>Actinomycetes</taxon>
        <taxon>Mycobacteriales</taxon>
        <taxon>Corynebacteriaceae</taxon>
        <taxon>Corynebacterium</taxon>
    </lineage>
</organism>
<keyword evidence="7" id="KW-0406">Ion transport</keyword>
<dbReference type="InterPro" id="IPR015853">
    <property type="entry name" value="ABC_transpr_FbpC"/>
</dbReference>
<dbReference type="FunFam" id="3.40.50.300:FF:000425">
    <property type="entry name" value="Probable ABC transporter, ATP-binding subunit"/>
    <property type="match status" value="1"/>
</dbReference>
<accession>A0A0G3HJE1</accession>
<reference evidence="12" key="2">
    <citation type="submission" date="2015-05" db="EMBL/GenBank/DDBJ databases">
        <title>Complete genome sequence of Corynebacterium uterequi DSM 45634, isolated from the uterus of a maiden mare.</title>
        <authorList>
            <person name="Ruckert C."/>
            <person name="Albersmeier A."/>
            <person name="Winkler A."/>
            <person name="Tauch A."/>
        </authorList>
    </citation>
    <scope>NUCLEOTIDE SEQUENCE [LARGE SCALE GENOMIC DNA]</scope>
    <source>
        <strain evidence="12">DSM 45634</strain>
    </source>
</reference>
<evidence type="ECO:0000259" key="10">
    <source>
        <dbReference type="PROSITE" id="PS50893"/>
    </source>
</evidence>
<keyword evidence="1" id="KW-0813">Transport</keyword>
<dbReference type="PROSITE" id="PS50893">
    <property type="entry name" value="ABC_TRANSPORTER_2"/>
    <property type="match status" value="1"/>
</dbReference>
<dbReference type="OrthoDB" id="4395244at2"/>
<keyword evidence="2" id="KW-1003">Cell membrane</keyword>
<keyword evidence="5" id="KW-0067">ATP-binding</keyword>
<protein>
    <recommendedName>
        <fullName evidence="9">ABC-type quaternary amine transporter</fullName>
        <ecNumber evidence="9">7.6.2.9</ecNumber>
    </recommendedName>
</protein>
<dbReference type="InterPro" id="IPR017871">
    <property type="entry name" value="ABC_transporter-like_CS"/>
</dbReference>
<dbReference type="SUPFAM" id="SSF52540">
    <property type="entry name" value="P-loop containing nucleoside triphosphate hydrolases"/>
    <property type="match status" value="1"/>
</dbReference>
<dbReference type="AlphaFoldDB" id="A0A0G3HJE1"/>
<dbReference type="Pfam" id="PF00005">
    <property type="entry name" value="ABC_tran"/>
    <property type="match status" value="1"/>
</dbReference>
<keyword evidence="3" id="KW-0410">Iron transport</keyword>
<dbReference type="GO" id="GO:0015408">
    <property type="term" value="F:ABC-type ferric iron transporter activity"/>
    <property type="evidence" value="ECO:0007669"/>
    <property type="project" value="InterPro"/>
</dbReference>
<evidence type="ECO:0000256" key="2">
    <source>
        <dbReference type="ARBA" id="ARBA00022475"/>
    </source>
</evidence>
<keyword evidence="12" id="KW-1185">Reference proteome</keyword>
<dbReference type="InterPro" id="IPR013611">
    <property type="entry name" value="Transp-assoc_OB_typ2"/>
</dbReference>
<dbReference type="SMART" id="SM00382">
    <property type="entry name" value="AAA"/>
    <property type="match status" value="1"/>
</dbReference>
<evidence type="ECO:0000256" key="8">
    <source>
        <dbReference type="ARBA" id="ARBA00023136"/>
    </source>
</evidence>
<reference evidence="11 12" key="1">
    <citation type="journal article" date="2015" name="Genome Announc.">
        <title>Virulence Factor Genes Detected in the Complete Genome Sequence of Corynebacterium uterequi DSM 45634, Isolated from the Uterus of a Maiden Mare.</title>
        <authorList>
            <person name="Ruckert C."/>
            <person name="Kriete M."/>
            <person name="Jaenicke S."/>
            <person name="Winkler A."/>
            <person name="Tauch A."/>
        </authorList>
    </citation>
    <scope>NUCLEOTIDE SEQUENCE [LARGE SCALE GENOMIC DNA]</scope>
    <source>
        <strain evidence="11 12">DSM 45634</strain>
    </source>
</reference>
<dbReference type="GO" id="GO:0015418">
    <property type="term" value="F:ABC-type quaternary ammonium compound transporting activity"/>
    <property type="evidence" value="ECO:0007669"/>
    <property type="project" value="UniProtKB-EC"/>
</dbReference>
<gene>
    <name evidence="11" type="ORF">CUTER_06130</name>
</gene>
<evidence type="ECO:0000256" key="7">
    <source>
        <dbReference type="ARBA" id="ARBA00023065"/>
    </source>
</evidence>
<dbReference type="Proteomes" id="UP000035548">
    <property type="component" value="Chromosome"/>
</dbReference>
<dbReference type="SUPFAM" id="SSF50331">
    <property type="entry name" value="MOP-like"/>
    <property type="match status" value="1"/>
</dbReference>
<evidence type="ECO:0000256" key="4">
    <source>
        <dbReference type="ARBA" id="ARBA00022741"/>
    </source>
</evidence>
<dbReference type="GO" id="GO:0043190">
    <property type="term" value="C:ATP-binding cassette (ABC) transporter complex"/>
    <property type="evidence" value="ECO:0007669"/>
    <property type="project" value="InterPro"/>
</dbReference>
<feature type="domain" description="ABC transporter" evidence="10">
    <location>
        <begin position="9"/>
        <end position="239"/>
    </location>
</feature>
<keyword evidence="6" id="KW-0408">Iron</keyword>
<evidence type="ECO:0000256" key="5">
    <source>
        <dbReference type="ARBA" id="ARBA00022840"/>
    </source>
</evidence>
<proteinExistence type="predicted"/>
<dbReference type="CDD" id="cd03259">
    <property type="entry name" value="ABC_Carb_Solutes_like"/>
    <property type="match status" value="1"/>
</dbReference>
<evidence type="ECO:0000313" key="11">
    <source>
        <dbReference type="EMBL" id="AKK11222.1"/>
    </source>
</evidence>
<evidence type="ECO:0000256" key="1">
    <source>
        <dbReference type="ARBA" id="ARBA00022448"/>
    </source>
</evidence>
<dbReference type="InterPro" id="IPR008995">
    <property type="entry name" value="Mo/tungstate-bd_C_term_dom"/>
</dbReference>
<keyword evidence="8" id="KW-0472">Membrane</keyword>
<dbReference type="GO" id="GO:0005524">
    <property type="term" value="F:ATP binding"/>
    <property type="evidence" value="ECO:0007669"/>
    <property type="project" value="UniProtKB-KW"/>
</dbReference>
<keyword evidence="4" id="KW-0547">Nucleotide-binding</keyword>
<dbReference type="PANTHER" id="PTHR42781:SF4">
    <property type="entry name" value="SPERMIDINE_PUTRESCINE IMPORT ATP-BINDING PROTEIN POTA"/>
    <property type="match status" value="1"/>
</dbReference>
<dbReference type="RefSeq" id="WP_047259674.1">
    <property type="nucleotide sequence ID" value="NZ_CP011546.1"/>
</dbReference>
<dbReference type="InterPro" id="IPR003593">
    <property type="entry name" value="AAA+_ATPase"/>
</dbReference>
<dbReference type="EMBL" id="CP011546">
    <property type="protein sequence ID" value="AKK11222.1"/>
    <property type="molecule type" value="Genomic_DNA"/>
</dbReference>
<dbReference type="InterPro" id="IPR027417">
    <property type="entry name" value="P-loop_NTPase"/>
</dbReference>
<dbReference type="InterPro" id="IPR050093">
    <property type="entry name" value="ABC_SmlMolc_Importer"/>
</dbReference>
<evidence type="ECO:0000256" key="9">
    <source>
        <dbReference type="ARBA" id="ARBA00066388"/>
    </source>
</evidence>
<dbReference type="GO" id="GO:0016887">
    <property type="term" value="F:ATP hydrolysis activity"/>
    <property type="evidence" value="ECO:0007669"/>
    <property type="project" value="InterPro"/>
</dbReference>
<dbReference type="PATRIC" id="fig|1072256.5.peg.1216"/>
<dbReference type="InterPro" id="IPR003439">
    <property type="entry name" value="ABC_transporter-like_ATP-bd"/>
</dbReference>
<dbReference type="PANTHER" id="PTHR42781">
    <property type="entry name" value="SPERMIDINE/PUTRESCINE IMPORT ATP-BINDING PROTEIN POTA"/>
    <property type="match status" value="1"/>
</dbReference>
<sequence>MTTAHTQGLRVDNVAVKYGEKVAVSNISMAVAPGETTAVIGPSGCGKSTTLKAVAGLNHVAEGQITLAGRDITYESPAKRNIGLVPQSYACFPHMTVASNIGYGLRARKVPADQIEAKVKSVLELTQLTAFAERKPGQLSGGQRQRVALGRALAIEPDILLLDEPLAALDPQLRGDLRRELATMLAQAGCGTLIVTHDQHEALSLATHIAILRDGAMVQYGTPDDLWNRPINTFVADFLANATLLDAVVEGDTVSILGGTWTAPVSTFERINDDRDPQLLVRATSLELVPMGTAHAIEGTVKSVEYAGGRFLAVVRTPHEDFQVNSEDPIEEGDVVSLGFRLGKAALIGRG</sequence>